<dbReference type="KEGG" id="osn:115225818"/>
<protein>
    <submittedName>
        <fullName evidence="3">Transmembrane protein 69-like</fullName>
    </submittedName>
</protein>
<accession>A0A6P7TTI2</accession>
<sequence>MLASSNGHAWKFMLPLLTTCRYHHCLVLPKALSRIGQPSITDKCLVRIKTFFNPLSENFRKTSTSASNCSLLKSSSGPLSSQLSPAYMSSPVPFWKSLECRHASSSSTKEEDKFKIIMATSTLKELRHAPTPALVLGISGLIPFVSFPFYMFMTDTYMPEMALAQATYGAVILSFLGGVRWGTTIAYNSIIKPDWNNLVQAVVPSLLGWSAIQLSCPVSTMILAGGFACLAYYDMTFTPYLPWFRALRLLLSGIAVLALCSELLCYLILLSNAEKERRENQTC</sequence>
<dbReference type="RefSeq" id="XP_029652648.1">
    <property type="nucleotide sequence ID" value="XM_029796788.2"/>
</dbReference>
<feature type="transmembrane region" description="Helical" evidence="1">
    <location>
        <begin position="165"/>
        <end position="187"/>
    </location>
</feature>
<dbReference type="PANTHER" id="PTHR15887:SF1">
    <property type="entry name" value="TRANSMEMBRANE PROTEIN 69"/>
    <property type="match status" value="1"/>
</dbReference>
<evidence type="ECO:0000313" key="2">
    <source>
        <dbReference type="Proteomes" id="UP000515154"/>
    </source>
</evidence>
<keyword evidence="1" id="KW-1133">Transmembrane helix</keyword>
<evidence type="ECO:0000256" key="1">
    <source>
        <dbReference type="SAM" id="Phobius"/>
    </source>
</evidence>
<keyword evidence="1" id="KW-0472">Membrane</keyword>
<name>A0A6P7TTI2_9MOLL</name>
<feature type="transmembrane region" description="Helical" evidence="1">
    <location>
        <begin position="207"/>
        <end position="233"/>
    </location>
</feature>
<gene>
    <name evidence="3" type="primary">LOC115225818</name>
</gene>
<evidence type="ECO:0000313" key="3">
    <source>
        <dbReference type="RefSeq" id="XP_029652648.1"/>
    </source>
</evidence>
<feature type="transmembrane region" description="Helical" evidence="1">
    <location>
        <begin position="133"/>
        <end position="153"/>
    </location>
</feature>
<dbReference type="InterPro" id="IPR021836">
    <property type="entry name" value="DUF3429"/>
</dbReference>
<organism evidence="2 3">
    <name type="scientific">Octopus sinensis</name>
    <name type="common">East Asian common octopus</name>
    <dbReference type="NCBI Taxonomy" id="2607531"/>
    <lineage>
        <taxon>Eukaryota</taxon>
        <taxon>Metazoa</taxon>
        <taxon>Spiralia</taxon>
        <taxon>Lophotrochozoa</taxon>
        <taxon>Mollusca</taxon>
        <taxon>Cephalopoda</taxon>
        <taxon>Coleoidea</taxon>
        <taxon>Octopodiformes</taxon>
        <taxon>Octopoda</taxon>
        <taxon>Incirrata</taxon>
        <taxon>Octopodidae</taxon>
        <taxon>Octopus</taxon>
    </lineage>
</organism>
<keyword evidence="1" id="KW-0812">Transmembrane</keyword>
<dbReference type="PANTHER" id="PTHR15887">
    <property type="entry name" value="TRANSMEMBRANE PROTEIN 69"/>
    <property type="match status" value="1"/>
</dbReference>
<reference evidence="3" key="1">
    <citation type="submission" date="2025-08" db="UniProtKB">
        <authorList>
            <consortium name="RefSeq"/>
        </authorList>
    </citation>
    <scope>IDENTIFICATION</scope>
</reference>
<dbReference type="Proteomes" id="UP000515154">
    <property type="component" value="Linkage group LG28"/>
</dbReference>
<keyword evidence="2" id="KW-1185">Reference proteome</keyword>
<feature type="transmembrane region" description="Helical" evidence="1">
    <location>
        <begin position="245"/>
        <end position="269"/>
    </location>
</feature>
<dbReference type="Pfam" id="PF11911">
    <property type="entry name" value="DUF3429"/>
    <property type="match status" value="1"/>
</dbReference>
<proteinExistence type="predicted"/>
<dbReference type="AlphaFoldDB" id="A0A6P7TTI2"/>